<reference evidence="1 2" key="1">
    <citation type="submission" date="2020-02" db="EMBL/GenBank/DDBJ databases">
        <title>Draft genome sequence of two Spirosoma agri KCTC 52727 and Spirosoma terrae KCTC 52035.</title>
        <authorList>
            <person name="Rojas J."/>
            <person name="Ambika Manirajan B."/>
            <person name="Ratering S."/>
            <person name="Suarez C."/>
            <person name="Schnell S."/>
        </authorList>
    </citation>
    <scope>NUCLEOTIDE SEQUENCE [LARGE SCALE GENOMIC DNA]</scope>
    <source>
        <strain evidence="1 2">KCTC 52727</strain>
    </source>
</reference>
<dbReference type="RefSeq" id="WP_164036680.1">
    <property type="nucleotide sequence ID" value="NZ_JAAGNZ010000001.1"/>
</dbReference>
<sequence length="164" mass="18453">MSERHKPQRIDVLASKKVAFAQATTEAATIFNQYRHQQSAPLLALEQVFDQAIELINSLDVQAQTPRHVHGDTINHHDRKEIYASEYVGQKNDFSTGQIVRNEVTVEQPADRMYKVSNDLVVSTSGKFIFRPQSKQLMTAAGAVSLTEQEACRLLSFLSFDFGL</sequence>
<protein>
    <submittedName>
        <fullName evidence="1">Uncharacterized protein</fullName>
    </submittedName>
</protein>
<dbReference type="Proteomes" id="UP000477386">
    <property type="component" value="Unassembled WGS sequence"/>
</dbReference>
<evidence type="ECO:0000313" key="1">
    <source>
        <dbReference type="EMBL" id="NEU67101.1"/>
    </source>
</evidence>
<evidence type="ECO:0000313" key="2">
    <source>
        <dbReference type="Proteomes" id="UP000477386"/>
    </source>
</evidence>
<name>A0A6M0IIC1_9BACT</name>
<keyword evidence="2" id="KW-1185">Reference proteome</keyword>
<dbReference type="AlphaFoldDB" id="A0A6M0IIC1"/>
<dbReference type="EMBL" id="JAAGNZ010000001">
    <property type="protein sequence ID" value="NEU67101.1"/>
    <property type="molecule type" value="Genomic_DNA"/>
</dbReference>
<proteinExistence type="predicted"/>
<organism evidence="1 2">
    <name type="scientific">Spirosoma agri</name>
    <dbReference type="NCBI Taxonomy" id="1987381"/>
    <lineage>
        <taxon>Bacteria</taxon>
        <taxon>Pseudomonadati</taxon>
        <taxon>Bacteroidota</taxon>
        <taxon>Cytophagia</taxon>
        <taxon>Cytophagales</taxon>
        <taxon>Cytophagaceae</taxon>
        <taxon>Spirosoma</taxon>
    </lineage>
</organism>
<accession>A0A6M0IIC1</accession>
<comment type="caution">
    <text evidence="1">The sequence shown here is derived from an EMBL/GenBank/DDBJ whole genome shotgun (WGS) entry which is preliminary data.</text>
</comment>
<gene>
    <name evidence="1" type="ORF">GK091_09445</name>
</gene>